<dbReference type="Proteomes" id="UP001372834">
    <property type="component" value="Unassembled WGS sequence"/>
</dbReference>
<comment type="caution">
    <text evidence="1">The sequence shown here is derived from an EMBL/GenBank/DDBJ whole genome shotgun (WGS) entry which is preliminary data.</text>
</comment>
<name>A0AAN8PVL0_POLSC</name>
<sequence>MSREGKQIRKIDSGGYKRKKSRFLSGQSDQIKITRLFVKNRSSQFDEGYVGIEEDKEDPFVKGFLKKLEKR</sequence>
<organism evidence="1 2">
    <name type="scientific">Polyplax serrata</name>
    <name type="common">Common mouse louse</name>
    <dbReference type="NCBI Taxonomy" id="468196"/>
    <lineage>
        <taxon>Eukaryota</taxon>
        <taxon>Metazoa</taxon>
        <taxon>Ecdysozoa</taxon>
        <taxon>Arthropoda</taxon>
        <taxon>Hexapoda</taxon>
        <taxon>Insecta</taxon>
        <taxon>Pterygota</taxon>
        <taxon>Neoptera</taxon>
        <taxon>Paraneoptera</taxon>
        <taxon>Psocodea</taxon>
        <taxon>Troctomorpha</taxon>
        <taxon>Phthiraptera</taxon>
        <taxon>Anoplura</taxon>
        <taxon>Polyplacidae</taxon>
        <taxon>Polyplax</taxon>
    </lineage>
</organism>
<gene>
    <name evidence="1" type="ORF">RUM43_008876</name>
</gene>
<reference evidence="1 2" key="1">
    <citation type="submission" date="2023-10" db="EMBL/GenBank/DDBJ databases">
        <title>Genomes of two closely related lineages of the louse Polyplax serrata with different host specificities.</title>
        <authorList>
            <person name="Martinu J."/>
            <person name="Tarabai H."/>
            <person name="Stefka J."/>
            <person name="Hypsa V."/>
        </authorList>
    </citation>
    <scope>NUCLEOTIDE SEQUENCE [LARGE SCALE GENOMIC DNA]</scope>
    <source>
        <strain evidence="1">HR10_N</strain>
    </source>
</reference>
<evidence type="ECO:0000313" key="2">
    <source>
        <dbReference type="Proteomes" id="UP001372834"/>
    </source>
</evidence>
<dbReference type="AlphaFoldDB" id="A0AAN8PVL0"/>
<evidence type="ECO:0000313" key="1">
    <source>
        <dbReference type="EMBL" id="KAK6623024.1"/>
    </source>
</evidence>
<accession>A0AAN8PVL0</accession>
<protein>
    <submittedName>
        <fullName evidence="1">Uncharacterized protein</fullName>
    </submittedName>
</protein>
<dbReference type="EMBL" id="JAWJWE010000038">
    <property type="protein sequence ID" value="KAK6623024.1"/>
    <property type="molecule type" value="Genomic_DNA"/>
</dbReference>
<proteinExistence type="predicted"/>